<dbReference type="EMBL" id="LR796243">
    <property type="protein sequence ID" value="CAB4130911.1"/>
    <property type="molecule type" value="Genomic_DNA"/>
</dbReference>
<gene>
    <name evidence="2" type="ORF">UFOVP121_44</name>
    <name evidence="3" type="ORF">UFOVP277_49</name>
</gene>
<evidence type="ECO:0000313" key="2">
    <source>
        <dbReference type="EMBL" id="CAB4130911.1"/>
    </source>
</evidence>
<organism evidence="3">
    <name type="scientific">uncultured Caudovirales phage</name>
    <dbReference type="NCBI Taxonomy" id="2100421"/>
    <lineage>
        <taxon>Viruses</taxon>
        <taxon>Duplodnaviria</taxon>
        <taxon>Heunggongvirae</taxon>
        <taxon>Uroviricota</taxon>
        <taxon>Caudoviricetes</taxon>
        <taxon>Peduoviridae</taxon>
        <taxon>Maltschvirus</taxon>
        <taxon>Maltschvirus maltsch</taxon>
    </lineage>
</organism>
<dbReference type="EMBL" id="LR796293">
    <property type="protein sequence ID" value="CAB4135012.1"/>
    <property type="molecule type" value="Genomic_DNA"/>
</dbReference>
<reference evidence="3" key="1">
    <citation type="submission" date="2020-04" db="EMBL/GenBank/DDBJ databases">
        <authorList>
            <person name="Chiriac C."/>
            <person name="Salcher M."/>
            <person name="Ghai R."/>
            <person name="Kavagutti S V."/>
        </authorList>
    </citation>
    <scope>NUCLEOTIDE SEQUENCE</scope>
</reference>
<name>A0A6J5LN54_9CAUD</name>
<accession>A0A6J5LN54</accession>
<protein>
    <submittedName>
        <fullName evidence="3">Uncharacterized protein</fullName>
    </submittedName>
</protein>
<evidence type="ECO:0000256" key="1">
    <source>
        <dbReference type="SAM" id="MobiDB-lite"/>
    </source>
</evidence>
<evidence type="ECO:0000313" key="3">
    <source>
        <dbReference type="EMBL" id="CAB4135012.1"/>
    </source>
</evidence>
<sequence>MPVARVFWLIALAAAFSVGWLANGGRYIAQIAKADAVRAEQRAQAAASALAKEQAWQAAADKLKESNDAEIRSINTRLAATLVELRNRPPRPDPANAAPSRADEAPKGCTGASLYAQDAQFLIREAARADEIRSAYIQCAAQYEVIDNDGRR</sequence>
<feature type="region of interest" description="Disordered" evidence="1">
    <location>
        <begin position="83"/>
        <end position="106"/>
    </location>
</feature>
<proteinExistence type="predicted"/>